<keyword evidence="2" id="KW-1185">Reference proteome</keyword>
<dbReference type="AlphaFoldDB" id="A0A4Q9NIQ8"/>
<gene>
    <name evidence="1" type="ORF">BD310DRAFT_962496</name>
</gene>
<accession>A0A4Q9NIQ8</accession>
<protein>
    <submittedName>
        <fullName evidence="1">Uncharacterized protein</fullName>
    </submittedName>
</protein>
<evidence type="ECO:0000313" key="2">
    <source>
        <dbReference type="Proteomes" id="UP000292082"/>
    </source>
</evidence>
<evidence type="ECO:0000313" key="1">
    <source>
        <dbReference type="EMBL" id="TBU52640.1"/>
    </source>
</evidence>
<dbReference type="Proteomes" id="UP000292082">
    <property type="component" value="Unassembled WGS sequence"/>
</dbReference>
<organism evidence="1 2">
    <name type="scientific">Dichomitus squalens</name>
    <dbReference type="NCBI Taxonomy" id="114155"/>
    <lineage>
        <taxon>Eukaryota</taxon>
        <taxon>Fungi</taxon>
        <taxon>Dikarya</taxon>
        <taxon>Basidiomycota</taxon>
        <taxon>Agaricomycotina</taxon>
        <taxon>Agaricomycetes</taxon>
        <taxon>Polyporales</taxon>
        <taxon>Polyporaceae</taxon>
        <taxon>Dichomitus</taxon>
    </lineage>
</organism>
<sequence length="149" mass="16193">MVAVLPQSRPSGASLSDRIPIADHSGRGVPLAALATLSDHAIRAQYPVIDIAHEKLAKLGVSRCTLRITWAGFENMGFKEDIRLLGHVIPPVKAIANAFDRFIRESVRFAGHPPAPNLWPQHYTLQDLILTGLIVYGGGIIQAEVMLAK</sequence>
<name>A0A4Q9NIQ8_9APHY</name>
<dbReference type="EMBL" id="ML145242">
    <property type="protein sequence ID" value="TBU52640.1"/>
    <property type="molecule type" value="Genomic_DNA"/>
</dbReference>
<reference evidence="1 2" key="1">
    <citation type="submission" date="2019-01" db="EMBL/GenBank/DDBJ databases">
        <title>Draft genome sequences of three monokaryotic isolates of the white-rot basidiomycete fungus Dichomitus squalens.</title>
        <authorList>
            <consortium name="DOE Joint Genome Institute"/>
            <person name="Lopez S.C."/>
            <person name="Andreopoulos B."/>
            <person name="Pangilinan J."/>
            <person name="Lipzen A."/>
            <person name="Riley R."/>
            <person name="Ahrendt S."/>
            <person name="Ng V."/>
            <person name="Barry K."/>
            <person name="Daum C."/>
            <person name="Grigoriev I.V."/>
            <person name="Hilden K.S."/>
            <person name="Makela M.R."/>
            <person name="de Vries R.P."/>
        </authorList>
    </citation>
    <scope>NUCLEOTIDE SEQUENCE [LARGE SCALE GENOMIC DNA]</scope>
    <source>
        <strain evidence="1 2">CBS 464.89</strain>
    </source>
</reference>
<proteinExistence type="predicted"/>